<organism evidence="2 3">
    <name type="scientific">Trypanosoma cruzi</name>
    <dbReference type="NCBI Taxonomy" id="5693"/>
    <lineage>
        <taxon>Eukaryota</taxon>
        <taxon>Discoba</taxon>
        <taxon>Euglenozoa</taxon>
        <taxon>Kinetoplastea</taxon>
        <taxon>Metakinetoplastina</taxon>
        <taxon>Trypanosomatida</taxon>
        <taxon>Trypanosomatidae</taxon>
        <taxon>Trypanosoma</taxon>
        <taxon>Schizotrypanum</taxon>
    </lineage>
</organism>
<dbReference type="VEuPathDB" id="TriTrypDB:ECC02_006895"/>
<evidence type="ECO:0000313" key="2">
    <source>
        <dbReference type="EMBL" id="PWV03938.1"/>
    </source>
</evidence>
<dbReference type="VEuPathDB" id="TriTrypDB:C3747_166g104"/>
<dbReference type="AlphaFoldDB" id="A0A2V2W5R7"/>
<name>A0A2V2W5R7_TRYCR</name>
<gene>
    <name evidence="2" type="ORF">C3747_166g104</name>
</gene>
<feature type="compositionally biased region" description="Low complexity" evidence="1">
    <location>
        <begin position="51"/>
        <end position="66"/>
    </location>
</feature>
<reference evidence="2 3" key="1">
    <citation type="journal article" date="2018" name="Microb. Genom.">
        <title>Expanding an expanded genome: long-read sequencing of Trypanosoma cruzi.</title>
        <authorList>
            <person name="Berna L."/>
            <person name="Rodriguez M."/>
            <person name="Chiribao M.L."/>
            <person name="Parodi-Talice A."/>
            <person name="Pita S."/>
            <person name="Rijo G."/>
            <person name="Alvarez-Valin F."/>
            <person name="Robello C."/>
        </authorList>
    </citation>
    <scope>NUCLEOTIDE SEQUENCE [LARGE SCALE GENOMIC DNA]</scope>
    <source>
        <strain evidence="2 3">TCC</strain>
    </source>
</reference>
<protein>
    <submittedName>
        <fullName evidence="2">Putative syntaxin binding protein</fullName>
    </submittedName>
</protein>
<feature type="region of interest" description="Disordered" evidence="1">
    <location>
        <begin position="41"/>
        <end position="71"/>
    </location>
</feature>
<accession>A0A2V2W5R7</accession>
<dbReference type="EMBL" id="PRFC01000166">
    <property type="protein sequence ID" value="PWV03938.1"/>
    <property type="molecule type" value="Genomic_DNA"/>
</dbReference>
<dbReference type="Proteomes" id="UP000246078">
    <property type="component" value="Unassembled WGS sequence"/>
</dbReference>
<evidence type="ECO:0000313" key="3">
    <source>
        <dbReference type="Proteomes" id="UP000246078"/>
    </source>
</evidence>
<comment type="caution">
    <text evidence="2">The sequence shown here is derived from an EMBL/GenBank/DDBJ whole genome shotgun (WGS) entry which is preliminary data.</text>
</comment>
<evidence type="ECO:0000256" key="1">
    <source>
        <dbReference type="SAM" id="MobiDB-lite"/>
    </source>
</evidence>
<dbReference type="VEuPathDB" id="TriTrypDB:TcCL_Unassigned03327"/>
<feature type="region of interest" description="Disordered" evidence="1">
    <location>
        <begin position="188"/>
        <end position="215"/>
    </location>
</feature>
<proteinExistence type="predicted"/>
<sequence>MDEEDAYWRSYRHYFLARCVEELLVALKKLHAYHPGLGAGRRAEGQSCGVEQSGAGSAGASGEAGQTVAAHRHLREACGTVPGEATGGGVGSGAKHYRRAQALYDRPQRRAAPGEGCRNAPAGATASSPVAFGCEQHRRVDGGQEAAADPRRRTDARRLFVCDPRACDEEGRERATIQHGVGAQRTENECFRRQRRDGRGSVSESGLHDYGDGEQEEDAAGWAFVGIDSARSCDEAKWRELCPKQWSSRK</sequence>